<reference evidence="2 3" key="1">
    <citation type="journal article" date="2016" name="Nat. Commun.">
        <title>Thousands of microbial genomes shed light on interconnected biogeochemical processes in an aquifer system.</title>
        <authorList>
            <person name="Anantharaman K."/>
            <person name="Brown C.T."/>
            <person name="Hug L.A."/>
            <person name="Sharon I."/>
            <person name="Castelle C.J."/>
            <person name="Probst A.J."/>
            <person name="Thomas B.C."/>
            <person name="Singh A."/>
            <person name="Wilkins M.J."/>
            <person name="Karaoz U."/>
            <person name="Brodie E.L."/>
            <person name="Williams K.H."/>
            <person name="Hubbard S.S."/>
            <person name="Banfield J.F."/>
        </authorList>
    </citation>
    <scope>NUCLEOTIDE SEQUENCE [LARGE SCALE GENOMIC DNA]</scope>
</reference>
<dbReference type="AlphaFoldDB" id="A0A1G2KQ40"/>
<proteinExistence type="predicted"/>
<dbReference type="Pfam" id="PF22807">
    <property type="entry name" value="TrAA12"/>
    <property type="match status" value="1"/>
</dbReference>
<dbReference type="Gene3D" id="2.120.10.30">
    <property type="entry name" value="TolB, C-terminal domain"/>
    <property type="match status" value="1"/>
</dbReference>
<evidence type="ECO:0000313" key="3">
    <source>
        <dbReference type="Proteomes" id="UP000177362"/>
    </source>
</evidence>
<dbReference type="PANTHER" id="PTHR19328:SF53">
    <property type="entry name" value="MEMBRANE PROTEIN"/>
    <property type="match status" value="1"/>
</dbReference>
<dbReference type="STRING" id="1802271.A3C11_02900"/>
<dbReference type="InterPro" id="IPR054539">
    <property type="entry name" value="Beta-prop_PDH"/>
</dbReference>
<evidence type="ECO:0000259" key="1">
    <source>
        <dbReference type="Pfam" id="PF22807"/>
    </source>
</evidence>
<dbReference type="SUPFAM" id="SSF50952">
    <property type="entry name" value="Soluble quinoprotein glucose dehydrogenase"/>
    <property type="match status" value="1"/>
</dbReference>
<dbReference type="EMBL" id="MHQJ01000042">
    <property type="protein sequence ID" value="OHA00581.1"/>
    <property type="molecule type" value="Genomic_DNA"/>
</dbReference>
<comment type="caution">
    <text evidence="2">The sequence shown here is derived from an EMBL/GenBank/DDBJ whole genome shotgun (WGS) entry which is preliminary data.</text>
</comment>
<accession>A0A1G2KQ40</accession>
<organism evidence="2 3">
    <name type="scientific">Candidatus Sungbacteria bacterium RIFCSPHIGHO2_02_FULL_49_12</name>
    <dbReference type="NCBI Taxonomy" id="1802271"/>
    <lineage>
        <taxon>Bacteria</taxon>
        <taxon>Candidatus Sungiibacteriota</taxon>
    </lineage>
</organism>
<protein>
    <recommendedName>
        <fullName evidence="1">Pyrroloquinoline quinone-dependent pyranose dehydrogenase beta-propeller domain-containing protein</fullName>
    </recommendedName>
</protein>
<dbReference type="InterPro" id="IPR011041">
    <property type="entry name" value="Quinoprot_gluc/sorb_DH_b-prop"/>
</dbReference>
<sequence>MEKIADLPAGGNHTTRTIGFGPDGRLYVAIGSSCNVCSEKDDRRAKIFSMKPDGTDMKEYARGLRNTVFFTWDEKGRMWGTDMGRDYLGDDLPPDEINILSEDKNYGWPICYGKNIHDTNFDKNVYIRAPCEEPFETPAFIDLPAHSAPLGLAFIPVGWPREYAGNLLVAYHGSWNRSVPTGYKIARITFDAAGNYIGAEDFMTGWLVEKGVIGRPVDLLVNQGVLYISDDRAGVIYKVEYKGDKSI</sequence>
<name>A0A1G2KQ40_9BACT</name>
<feature type="domain" description="Pyrroloquinoline quinone-dependent pyranose dehydrogenase beta-propeller" evidence="1">
    <location>
        <begin position="9"/>
        <end position="240"/>
    </location>
</feature>
<dbReference type="PANTHER" id="PTHR19328">
    <property type="entry name" value="HEDGEHOG-INTERACTING PROTEIN"/>
    <property type="match status" value="1"/>
</dbReference>
<evidence type="ECO:0000313" key="2">
    <source>
        <dbReference type="EMBL" id="OHA00581.1"/>
    </source>
</evidence>
<dbReference type="Proteomes" id="UP000177362">
    <property type="component" value="Unassembled WGS sequence"/>
</dbReference>
<gene>
    <name evidence="2" type="ORF">A3C11_02900</name>
</gene>
<dbReference type="InterPro" id="IPR011042">
    <property type="entry name" value="6-blade_b-propeller_TolB-like"/>
</dbReference>